<dbReference type="STRING" id="349741.Amuc_0743"/>
<keyword evidence="2" id="KW-1185">Reference proteome</keyword>
<dbReference type="eggNOG" id="ENOG5033F9E">
    <property type="taxonomic scope" value="Bacteria"/>
</dbReference>
<accession>B2UQ44</accession>
<dbReference type="EMBL" id="CP001071">
    <property type="protein sequence ID" value="ACD04579.1"/>
    <property type="molecule type" value="Genomic_DNA"/>
</dbReference>
<organism evidence="1 2">
    <name type="scientific">Akkermansia muciniphila (strain ATCC BAA-835 / DSM 22959 / JCM 33894 / BCRC 81048 / CCUG 64013 / CIP 107961 / Muc)</name>
    <dbReference type="NCBI Taxonomy" id="349741"/>
    <lineage>
        <taxon>Bacteria</taxon>
        <taxon>Pseudomonadati</taxon>
        <taxon>Verrucomicrobiota</taxon>
        <taxon>Verrucomicrobiia</taxon>
        <taxon>Verrucomicrobiales</taxon>
        <taxon>Akkermansiaceae</taxon>
        <taxon>Akkermansia</taxon>
    </lineage>
</organism>
<dbReference type="KEGG" id="amu:Amuc_0743"/>
<protein>
    <submittedName>
        <fullName evidence="1">Uncharacterized protein</fullName>
    </submittedName>
</protein>
<reference evidence="2" key="1">
    <citation type="journal article" date="2011" name="PLoS ONE">
        <title>The genome of Akkermansia muciniphila, a dedicated intestinal mucin degrader, and its use in exploring intestinal metagenomes.</title>
        <authorList>
            <person name="van Passel M.W."/>
            <person name="Kant R."/>
            <person name="Zoetendal E.G."/>
            <person name="Plugge C.M."/>
            <person name="Derrien M."/>
            <person name="Malfatti S.A."/>
            <person name="Chain P.S."/>
            <person name="Woyke T."/>
            <person name="Palva A."/>
            <person name="de Vos W.M."/>
            <person name="Smidt H."/>
        </authorList>
    </citation>
    <scope>NUCLEOTIDE SEQUENCE [LARGE SCALE GENOMIC DNA]</scope>
    <source>
        <strain evidence="2">ATCC BAA-835 / DSM 22959 / JCM 33894 / BCRC 81048 / CCUG 64013 / CIP 107961 / Muc</strain>
    </source>
</reference>
<dbReference type="PaxDb" id="349741-Amuc_0743"/>
<evidence type="ECO:0000313" key="2">
    <source>
        <dbReference type="Proteomes" id="UP000001031"/>
    </source>
</evidence>
<dbReference type="HOGENOM" id="CLU_1514814_0_0_0"/>
<dbReference type="AlphaFoldDB" id="B2UQ44"/>
<evidence type="ECO:0000313" key="1">
    <source>
        <dbReference type="EMBL" id="ACD04579.1"/>
    </source>
</evidence>
<gene>
    <name evidence="1" type="ordered locus">Amuc_0743</name>
</gene>
<sequence length="177" mass="19992">MLPYLWVDSPVGYVLNGFMKFPAPLCAALLPVLFSCAEQVSRIEHVREVPLKTTVVPAEDVGMHRTQATYLLHGAVSQQQRLQRLGQYYFVTWNDANPEQAATLVMMYRQGKTGSTVLTKSIFYPAGRKGGTQNSVFEFIGDEAREKGEILAWKLVLKDNRGKTISERHSYLWGDDH</sequence>
<dbReference type="Proteomes" id="UP000001031">
    <property type="component" value="Chromosome"/>
</dbReference>
<proteinExistence type="predicted"/>
<name>B2UQ44_AKKM8</name>